<dbReference type="NCBIfam" id="TIGR00409">
    <property type="entry name" value="proS_fam_II"/>
    <property type="match status" value="1"/>
</dbReference>
<dbReference type="InterPro" id="IPR006195">
    <property type="entry name" value="aa-tRNA-synth_II"/>
</dbReference>
<comment type="subunit">
    <text evidence="2">Homodimer.</text>
</comment>
<evidence type="ECO:0000256" key="1">
    <source>
        <dbReference type="ARBA" id="ARBA00004496"/>
    </source>
</evidence>
<dbReference type="Gene3D" id="3.40.50.800">
    <property type="entry name" value="Anticodon-binding domain"/>
    <property type="match status" value="1"/>
</dbReference>
<accession>A0A0A7KCL0</accession>
<dbReference type="GO" id="GO:0005524">
    <property type="term" value="F:ATP binding"/>
    <property type="evidence" value="ECO:0007669"/>
    <property type="project" value="UniProtKB-KW"/>
</dbReference>
<dbReference type="InterPro" id="IPR004154">
    <property type="entry name" value="Anticodon-bd"/>
</dbReference>
<dbReference type="EC" id="6.1.1.15" evidence="3 12"/>
<dbReference type="PANTHER" id="PTHR42753:SF2">
    <property type="entry name" value="PROLINE--TRNA LIGASE"/>
    <property type="match status" value="1"/>
</dbReference>
<keyword evidence="5" id="KW-0963">Cytoplasm</keyword>
<dbReference type="SUPFAM" id="SSF55826">
    <property type="entry name" value="YbaK/ProRS associated domain"/>
    <property type="match status" value="1"/>
</dbReference>
<evidence type="ECO:0000256" key="11">
    <source>
        <dbReference type="ARBA" id="ARBA00047671"/>
    </source>
</evidence>
<evidence type="ECO:0000256" key="7">
    <source>
        <dbReference type="ARBA" id="ARBA00022741"/>
    </source>
</evidence>
<dbReference type="EMBL" id="CP010028">
    <property type="protein sequence ID" value="AIZ43897.1"/>
    <property type="molecule type" value="Genomic_DNA"/>
</dbReference>
<dbReference type="InterPro" id="IPR036754">
    <property type="entry name" value="YbaK/aa-tRNA-synt-asso_dom_sf"/>
</dbReference>
<evidence type="ECO:0000313" key="15">
    <source>
        <dbReference type="EMBL" id="AIZ43897.1"/>
    </source>
</evidence>
<dbReference type="InterPro" id="IPR004500">
    <property type="entry name" value="Pro-tRNA-synth_IIa_bac-type"/>
</dbReference>
<dbReference type="Pfam" id="PF04073">
    <property type="entry name" value="tRNA_edit"/>
    <property type="match status" value="1"/>
</dbReference>
<evidence type="ECO:0000256" key="6">
    <source>
        <dbReference type="ARBA" id="ARBA00022598"/>
    </source>
</evidence>
<dbReference type="PROSITE" id="PS50862">
    <property type="entry name" value="AA_TRNA_LIGASE_II"/>
    <property type="match status" value="1"/>
</dbReference>
<feature type="region of interest" description="Disordered" evidence="13">
    <location>
        <begin position="1"/>
        <end position="20"/>
    </location>
</feature>
<dbReference type="GO" id="GO:0006433">
    <property type="term" value="P:prolyl-tRNA aminoacylation"/>
    <property type="evidence" value="ECO:0007669"/>
    <property type="project" value="UniProtKB-UniRule"/>
</dbReference>
<evidence type="ECO:0000256" key="13">
    <source>
        <dbReference type="SAM" id="MobiDB-lite"/>
    </source>
</evidence>
<dbReference type="InterPro" id="IPR002316">
    <property type="entry name" value="Pro-tRNA-ligase_IIa"/>
</dbReference>
<dbReference type="Pfam" id="PF03129">
    <property type="entry name" value="HGTP_anticodon"/>
    <property type="match status" value="1"/>
</dbReference>
<protein>
    <recommendedName>
        <fullName evidence="4 12">Proline--tRNA ligase</fullName>
        <ecNumber evidence="3 12">6.1.1.15</ecNumber>
    </recommendedName>
</protein>
<dbReference type="GO" id="GO:0002161">
    <property type="term" value="F:aminoacyl-tRNA deacylase activity"/>
    <property type="evidence" value="ECO:0007669"/>
    <property type="project" value="InterPro"/>
</dbReference>
<dbReference type="CDD" id="cd00861">
    <property type="entry name" value="ProRS_anticodon_short"/>
    <property type="match status" value="1"/>
</dbReference>
<evidence type="ECO:0000313" key="16">
    <source>
        <dbReference type="Proteomes" id="UP000030634"/>
    </source>
</evidence>
<keyword evidence="9" id="KW-0648">Protein biosynthesis</keyword>
<dbReference type="InterPro" id="IPR045864">
    <property type="entry name" value="aa-tRNA-synth_II/BPL/LPL"/>
</dbReference>
<dbReference type="HOGENOM" id="CLU_016739_0_0_0"/>
<dbReference type="InterPro" id="IPR050062">
    <property type="entry name" value="Pro-tRNA_synthetase"/>
</dbReference>
<dbReference type="SUPFAM" id="SSF52954">
    <property type="entry name" value="Class II aaRS ABD-related"/>
    <property type="match status" value="1"/>
</dbReference>
<dbReference type="PRINTS" id="PR01046">
    <property type="entry name" value="TRNASYNTHPRO"/>
</dbReference>
<keyword evidence="10 15" id="KW-0030">Aminoacyl-tRNA synthetase</keyword>
<dbReference type="PANTHER" id="PTHR42753">
    <property type="entry name" value="MITOCHONDRIAL RIBOSOME PROTEIN L39/PROLYL-TRNA LIGASE FAMILY MEMBER"/>
    <property type="match status" value="1"/>
</dbReference>
<comment type="subcellular location">
    <subcellularLocation>
        <location evidence="1">Cytoplasm</location>
    </subcellularLocation>
</comment>
<dbReference type="InterPro" id="IPR007214">
    <property type="entry name" value="YbaK/aa-tRNA-synth-assoc-dom"/>
</dbReference>
<dbReference type="NCBIfam" id="NF006625">
    <property type="entry name" value="PRK09194.1"/>
    <property type="match status" value="1"/>
</dbReference>
<evidence type="ECO:0000256" key="4">
    <source>
        <dbReference type="ARBA" id="ARBA00019110"/>
    </source>
</evidence>
<evidence type="ECO:0000256" key="2">
    <source>
        <dbReference type="ARBA" id="ARBA00011738"/>
    </source>
</evidence>
<evidence type="ECO:0000256" key="10">
    <source>
        <dbReference type="ARBA" id="ARBA00023146"/>
    </source>
</evidence>
<dbReference type="InterPro" id="IPR036621">
    <property type="entry name" value="Anticodon-bd_dom_sf"/>
</dbReference>
<evidence type="ECO:0000256" key="5">
    <source>
        <dbReference type="ARBA" id="ARBA00022490"/>
    </source>
</evidence>
<reference evidence="16" key="1">
    <citation type="submission" date="2014-11" db="EMBL/GenBank/DDBJ databases">
        <title>Hymenobacter sp. DG25B genome submission.</title>
        <authorList>
            <person name="Jung H.-Y."/>
            <person name="Kim M.K."/>
            <person name="Srinivasan S."/>
            <person name="Lim S."/>
        </authorList>
    </citation>
    <scope>NUCLEOTIDE SEQUENCE [LARGE SCALE GENOMIC DNA]</scope>
    <source>
        <strain evidence="16">DY59</strain>
    </source>
</reference>
<evidence type="ECO:0000256" key="3">
    <source>
        <dbReference type="ARBA" id="ARBA00012831"/>
    </source>
</evidence>
<feature type="compositionally biased region" description="Basic and acidic residues" evidence="13">
    <location>
        <begin position="10"/>
        <end position="20"/>
    </location>
</feature>
<dbReference type="GO" id="GO:0004827">
    <property type="term" value="F:proline-tRNA ligase activity"/>
    <property type="evidence" value="ECO:0007669"/>
    <property type="project" value="UniProtKB-UniRule"/>
</dbReference>
<evidence type="ECO:0000256" key="8">
    <source>
        <dbReference type="ARBA" id="ARBA00022840"/>
    </source>
</evidence>
<organism evidence="15 16">
    <name type="scientific">Deinococcus radiopugnans</name>
    <dbReference type="NCBI Taxonomy" id="57497"/>
    <lineage>
        <taxon>Bacteria</taxon>
        <taxon>Thermotogati</taxon>
        <taxon>Deinococcota</taxon>
        <taxon>Deinococci</taxon>
        <taxon>Deinococcales</taxon>
        <taxon>Deinococcaceae</taxon>
        <taxon>Deinococcus</taxon>
    </lineage>
</organism>
<dbReference type="RefSeq" id="WP_039681533.1">
    <property type="nucleotide sequence ID" value="NZ_CP010028.1"/>
</dbReference>
<keyword evidence="7" id="KW-0547">Nucleotide-binding</keyword>
<dbReference type="GO" id="GO:0005829">
    <property type="term" value="C:cytosol"/>
    <property type="evidence" value="ECO:0007669"/>
    <property type="project" value="TreeGrafter"/>
</dbReference>
<comment type="catalytic activity">
    <reaction evidence="11">
        <text>tRNA(Pro) + L-proline + ATP = L-prolyl-tRNA(Pro) + AMP + diphosphate</text>
        <dbReference type="Rhea" id="RHEA:14305"/>
        <dbReference type="Rhea" id="RHEA-COMP:9700"/>
        <dbReference type="Rhea" id="RHEA-COMP:9702"/>
        <dbReference type="ChEBI" id="CHEBI:30616"/>
        <dbReference type="ChEBI" id="CHEBI:33019"/>
        <dbReference type="ChEBI" id="CHEBI:60039"/>
        <dbReference type="ChEBI" id="CHEBI:78442"/>
        <dbReference type="ChEBI" id="CHEBI:78532"/>
        <dbReference type="ChEBI" id="CHEBI:456215"/>
        <dbReference type="EC" id="6.1.1.15"/>
    </reaction>
</comment>
<dbReference type="CDD" id="cd04334">
    <property type="entry name" value="ProRS-INS"/>
    <property type="match status" value="1"/>
</dbReference>
<keyword evidence="6" id="KW-0436">Ligase</keyword>
<evidence type="ECO:0000256" key="12">
    <source>
        <dbReference type="NCBIfam" id="TIGR00409"/>
    </source>
</evidence>
<evidence type="ECO:0000256" key="9">
    <source>
        <dbReference type="ARBA" id="ARBA00022917"/>
    </source>
</evidence>
<dbReference type="Proteomes" id="UP000030634">
    <property type="component" value="Chromosome"/>
</dbReference>
<name>A0A0A7KCL0_9DEIO</name>
<feature type="domain" description="Aminoacyl-transfer RNA synthetases class-II family profile" evidence="14">
    <location>
        <begin position="45"/>
        <end position="482"/>
    </location>
</feature>
<dbReference type="InterPro" id="IPR002314">
    <property type="entry name" value="aa-tRNA-synt_IIb"/>
</dbReference>
<dbReference type="Pfam" id="PF00587">
    <property type="entry name" value="tRNA-synt_2b"/>
    <property type="match status" value="1"/>
</dbReference>
<dbReference type="STRING" id="1182571.QR90_00225"/>
<keyword evidence="8" id="KW-0067">ATP-binding</keyword>
<proteinExistence type="predicted"/>
<evidence type="ECO:0000259" key="14">
    <source>
        <dbReference type="PROSITE" id="PS50862"/>
    </source>
</evidence>
<sequence>MRLSQGSFVTRRETPSEADTRGTEMLLRAGFIRQIGSGLYATLPLMTRVLHRLEALIRQELSGAAQEISLPLLQPAALWRQSGRWAAYTQADQLMFAVTDRGGRERALAPTHEEVAVAVARELVGSYRDLPLSVYQIGRKFRDELRPRAGLLRTREFVMKDGYSFHATPEDLARTFEVMGAAYARILTRLDADWRAAQADSGLIGGAESREYLLLSAVGEDTLLYTADGRYTANAERAVSRAHPAPASPFQTFERRHTPGTPTVAGACAALGCDASQMVKNVLYEAAFLNGGQSSTQPVLISLRGDHSVNPVKLWNAVSARVEGTLTALEVADTERWAAGLPLGFIAPDLPDSPERSFLRLCDETAAQSRHFATGANETDWHVVGANWGEQYPLPVVADLRQAAAGEASLHDPAQPLLSARGTEVGHIFQLGTRYTGALGMTFTAADGKTQTPTMGCYGLGVTRLAAALAEQFADERGLVWPAVIAPHEVLLTVVDLKDAAQVEAAETLYAAFRAAGIDALLDDRPLRAGVKFADADLTGIPWRVTLGRAVSRGQTEVRERRSGEVRETALDAVVVHLRDQLNGA</sequence>
<gene>
    <name evidence="15" type="ORF">QR90_00225</name>
</gene>
<dbReference type="Gene3D" id="3.30.930.10">
    <property type="entry name" value="Bira Bifunctional Protein, Domain 2"/>
    <property type="match status" value="2"/>
</dbReference>
<dbReference type="InterPro" id="IPR044140">
    <property type="entry name" value="ProRS_anticodon_short"/>
</dbReference>
<dbReference type="KEGG" id="dsw:QR90_00225"/>
<dbReference type="AlphaFoldDB" id="A0A0A7KCL0"/>
<dbReference type="SUPFAM" id="SSF55681">
    <property type="entry name" value="Class II aaRS and biotin synthetases"/>
    <property type="match status" value="1"/>
</dbReference>